<gene>
    <name evidence="3" type="ORF">L9F63_000041</name>
</gene>
<dbReference type="Pfam" id="PF00927">
    <property type="entry name" value="Transglut_C"/>
    <property type="match status" value="2"/>
</dbReference>
<proteinExistence type="inferred from homology"/>
<dbReference type="SUPFAM" id="SSF49309">
    <property type="entry name" value="Transglutaminase, two C-terminal domains"/>
    <property type="match status" value="2"/>
</dbReference>
<dbReference type="GO" id="GO:0003810">
    <property type="term" value="F:protein-glutamine gamma-glutamyltransferase activity"/>
    <property type="evidence" value="ECO:0007669"/>
    <property type="project" value="InterPro"/>
</dbReference>
<feature type="domain" description="Transglutaminase C-terminal" evidence="2">
    <location>
        <begin position="83"/>
        <end position="189"/>
    </location>
</feature>
<dbReference type="FunFam" id="2.60.40.10:FF:000090">
    <property type="entry name" value="Protein-glutamine gamma-glutamyltransferase 2"/>
    <property type="match status" value="1"/>
</dbReference>
<reference evidence="3" key="1">
    <citation type="journal article" date="2023" name="IScience">
        <title>Live-bearing cockroach genome reveals convergent evolutionary mechanisms linked to viviparity in insects and beyond.</title>
        <authorList>
            <person name="Fouks B."/>
            <person name="Harrison M.C."/>
            <person name="Mikhailova A.A."/>
            <person name="Marchal E."/>
            <person name="English S."/>
            <person name="Carruthers M."/>
            <person name="Jennings E.C."/>
            <person name="Chiamaka E.L."/>
            <person name="Frigard R.A."/>
            <person name="Pippel M."/>
            <person name="Attardo G.M."/>
            <person name="Benoit J.B."/>
            <person name="Bornberg-Bauer E."/>
            <person name="Tobe S.S."/>
        </authorList>
    </citation>
    <scope>NUCLEOTIDE SEQUENCE</scope>
    <source>
        <strain evidence="3">Stay&amp;Tobe</strain>
    </source>
</reference>
<evidence type="ECO:0000313" key="4">
    <source>
        <dbReference type="Proteomes" id="UP001233999"/>
    </source>
</evidence>
<dbReference type="Gene3D" id="2.60.40.10">
    <property type="entry name" value="Immunoglobulins"/>
    <property type="match status" value="2"/>
</dbReference>
<dbReference type="EMBL" id="JASPKZ010000002">
    <property type="protein sequence ID" value="KAJ9601813.1"/>
    <property type="molecule type" value="Genomic_DNA"/>
</dbReference>
<dbReference type="InterPro" id="IPR036238">
    <property type="entry name" value="Transglutaminase_C_sf"/>
</dbReference>
<dbReference type="InterPro" id="IPR013783">
    <property type="entry name" value="Ig-like_fold"/>
</dbReference>
<dbReference type="PANTHER" id="PTHR11590:SF69">
    <property type="entry name" value="RE08173P"/>
    <property type="match status" value="1"/>
</dbReference>
<dbReference type="InterPro" id="IPR050779">
    <property type="entry name" value="Transglutaminase"/>
</dbReference>
<dbReference type="InterPro" id="IPR008958">
    <property type="entry name" value="Transglutaminase_C"/>
</dbReference>
<name>A0AAD8ET32_DIPPU</name>
<dbReference type="Proteomes" id="UP001233999">
    <property type="component" value="Unassembled WGS sequence"/>
</dbReference>
<organism evidence="3 4">
    <name type="scientific">Diploptera punctata</name>
    <name type="common">Pacific beetle cockroach</name>
    <dbReference type="NCBI Taxonomy" id="6984"/>
    <lineage>
        <taxon>Eukaryota</taxon>
        <taxon>Metazoa</taxon>
        <taxon>Ecdysozoa</taxon>
        <taxon>Arthropoda</taxon>
        <taxon>Hexapoda</taxon>
        <taxon>Insecta</taxon>
        <taxon>Pterygota</taxon>
        <taxon>Neoptera</taxon>
        <taxon>Polyneoptera</taxon>
        <taxon>Dictyoptera</taxon>
        <taxon>Blattodea</taxon>
        <taxon>Blaberoidea</taxon>
        <taxon>Blaberidae</taxon>
        <taxon>Diplopterinae</taxon>
        <taxon>Diploptera</taxon>
    </lineage>
</organism>
<dbReference type="PANTHER" id="PTHR11590">
    <property type="entry name" value="PROTEIN-GLUTAMINE GAMMA-GLUTAMYLTRANSFERASE"/>
    <property type="match status" value="1"/>
</dbReference>
<comment type="caution">
    <text evidence="3">The sequence shown here is derived from an EMBL/GenBank/DDBJ whole genome shotgun (WGS) entry which is preliminary data.</text>
</comment>
<dbReference type="FunFam" id="2.60.40.10:FF:000171">
    <property type="entry name" value="protein-glutamine gamma-glutamyltransferase 6"/>
    <property type="match status" value="1"/>
</dbReference>
<sequence>MQIKCFGDIMDPHSLLNFCVRTHKELDSLSVQKLLASGRGKTLRATTKFPEKSEEERAAMLKALKQSESLFSRYYLNEDFNDIQFDFELRDDIVIGSPFSVVVIMKNRSANKDHRVSVNLRVDTVLYTGRLKDAVKKEKTERLVKARAVEEIRMDVSYDEYCKRLVDQCAFNIACMATVQDTNFEYFAQDDFRVRKPDIKIKLDGEAIQGEELTGVATLKNPLPVALKKCQFIIEGPGLTSQLKVKLSESIQPEAEGSATFKMVPKFPGRSTIAAKFVSKELEDVDGFLNLMIAPKKEDANGTEEKN</sequence>
<feature type="non-terminal residue" evidence="3">
    <location>
        <position position="1"/>
    </location>
</feature>
<feature type="domain" description="Transglutaminase C-terminal" evidence="2">
    <location>
        <begin position="197"/>
        <end position="294"/>
    </location>
</feature>
<accession>A0AAD8ET32</accession>
<evidence type="ECO:0000313" key="3">
    <source>
        <dbReference type="EMBL" id="KAJ9601813.1"/>
    </source>
</evidence>
<evidence type="ECO:0000259" key="2">
    <source>
        <dbReference type="Pfam" id="PF00927"/>
    </source>
</evidence>
<dbReference type="AlphaFoldDB" id="A0AAD8ET32"/>
<comment type="similarity">
    <text evidence="1">Belongs to the transglutaminase superfamily. Transglutaminase family.</text>
</comment>
<protein>
    <recommendedName>
        <fullName evidence="2">Transglutaminase C-terminal domain-containing protein</fullName>
    </recommendedName>
</protein>
<reference evidence="3" key="2">
    <citation type="submission" date="2023-05" db="EMBL/GenBank/DDBJ databases">
        <authorList>
            <person name="Fouks B."/>
        </authorList>
    </citation>
    <scope>NUCLEOTIDE SEQUENCE</scope>
    <source>
        <strain evidence="3">Stay&amp;Tobe</strain>
        <tissue evidence="3">Testes</tissue>
    </source>
</reference>
<evidence type="ECO:0000256" key="1">
    <source>
        <dbReference type="ARBA" id="ARBA00005968"/>
    </source>
</evidence>
<keyword evidence="4" id="KW-1185">Reference proteome</keyword>